<feature type="compositionally biased region" description="Gly residues" evidence="2">
    <location>
        <begin position="266"/>
        <end position="278"/>
    </location>
</feature>
<dbReference type="STRING" id="741276.A0A2S5B2S8"/>
<dbReference type="InterPro" id="IPR036249">
    <property type="entry name" value="Thioredoxin-like_sf"/>
</dbReference>
<feature type="region of interest" description="Disordered" evidence="2">
    <location>
        <begin position="237"/>
        <end position="298"/>
    </location>
</feature>
<evidence type="ECO:0000256" key="2">
    <source>
        <dbReference type="SAM" id="MobiDB-lite"/>
    </source>
</evidence>
<feature type="region of interest" description="Disordered" evidence="2">
    <location>
        <begin position="1"/>
        <end position="64"/>
    </location>
</feature>
<organism evidence="3 4">
    <name type="scientific">Rhodotorula taiwanensis</name>
    <dbReference type="NCBI Taxonomy" id="741276"/>
    <lineage>
        <taxon>Eukaryota</taxon>
        <taxon>Fungi</taxon>
        <taxon>Dikarya</taxon>
        <taxon>Basidiomycota</taxon>
        <taxon>Pucciniomycotina</taxon>
        <taxon>Microbotryomycetes</taxon>
        <taxon>Sporidiobolales</taxon>
        <taxon>Sporidiobolaceae</taxon>
        <taxon>Rhodotorula</taxon>
    </lineage>
</organism>
<proteinExistence type="inferred from homology"/>
<evidence type="ECO:0000256" key="1">
    <source>
        <dbReference type="ARBA" id="ARBA00009686"/>
    </source>
</evidence>
<feature type="compositionally biased region" description="Acidic residues" evidence="2">
    <location>
        <begin position="48"/>
        <end position="57"/>
    </location>
</feature>
<protein>
    <recommendedName>
        <fullName evidence="5">Phosducin thioredoxin-like domain-containing protein</fullName>
    </recommendedName>
</protein>
<dbReference type="AlphaFoldDB" id="A0A2S5B2S8"/>
<dbReference type="PANTHER" id="PTHR45809:SF3">
    <property type="entry name" value="VIRAL IAP-ASSOCIATED FACTOR HOMOLOG"/>
    <property type="match status" value="1"/>
</dbReference>
<feature type="compositionally biased region" description="Acidic residues" evidence="2">
    <location>
        <begin position="1"/>
        <end position="12"/>
    </location>
</feature>
<dbReference type="Proteomes" id="UP000237144">
    <property type="component" value="Unassembled WGS sequence"/>
</dbReference>
<evidence type="ECO:0000313" key="4">
    <source>
        <dbReference type="Proteomes" id="UP000237144"/>
    </source>
</evidence>
<dbReference type="PANTHER" id="PTHR45809">
    <property type="entry name" value="VIRAL IAP-ASSOCIATED FACTOR HOMOLOG"/>
    <property type="match status" value="1"/>
</dbReference>
<reference evidence="3 4" key="1">
    <citation type="journal article" date="2018" name="Front. Microbiol.">
        <title>Prospects for Fungal Bioremediation of Acidic Radioactive Waste Sites: Characterization and Genome Sequence of Rhodotorula taiwanensis MD1149.</title>
        <authorList>
            <person name="Tkavc R."/>
            <person name="Matrosova V.Y."/>
            <person name="Grichenko O.E."/>
            <person name="Gostincar C."/>
            <person name="Volpe R.P."/>
            <person name="Klimenkova P."/>
            <person name="Gaidamakova E.K."/>
            <person name="Zhou C.E."/>
            <person name="Stewart B.J."/>
            <person name="Lyman M.G."/>
            <person name="Malfatti S.A."/>
            <person name="Rubinfeld B."/>
            <person name="Courtot M."/>
            <person name="Singh J."/>
            <person name="Dalgard C.L."/>
            <person name="Hamilton T."/>
            <person name="Frey K.G."/>
            <person name="Gunde-Cimerman N."/>
            <person name="Dugan L."/>
            <person name="Daly M.J."/>
        </authorList>
    </citation>
    <scope>NUCLEOTIDE SEQUENCE [LARGE SCALE GENOMIC DNA]</scope>
    <source>
        <strain evidence="3 4">MD1149</strain>
    </source>
</reference>
<comment type="caution">
    <text evidence="3">The sequence shown here is derived from an EMBL/GenBank/DDBJ whole genome shotgun (WGS) entry which is preliminary data.</text>
</comment>
<dbReference type="OrthoDB" id="45518at2759"/>
<feature type="compositionally biased region" description="Basic residues" evidence="2">
    <location>
        <begin position="279"/>
        <end position="289"/>
    </location>
</feature>
<dbReference type="GO" id="GO:0006457">
    <property type="term" value="P:protein folding"/>
    <property type="evidence" value="ECO:0007669"/>
    <property type="project" value="TreeGrafter"/>
</dbReference>
<dbReference type="GO" id="GO:0005737">
    <property type="term" value="C:cytoplasm"/>
    <property type="evidence" value="ECO:0007669"/>
    <property type="project" value="TreeGrafter"/>
</dbReference>
<comment type="similarity">
    <text evidence="1">Belongs to the phosducin family.</text>
</comment>
<sequence>MSAIDYEADTEFNDALRRHGIIPPKEKKEGSRSPSPPPRPASPTLSELDLEDLDIDRDDNARRDDIERVLEERKRREKEQLGKRKFGRVYNIGKVDYKREVTEASNEELPGEPEGWGTGVVCVLFKDAVPESKKLMPIINELASLYPSTKFVSIVSDHCIENYPDKNVPTMIIYRKGQMMGQVVGLGAMNGMQATLRDVERVLFAFRGIDFHNKVGYDTSAASAQFASRSDAAAPLSKLGSATVGEGRPTRPESDDDQDQDSDASGGDGQTFVGGGKRSGIRRGTKMTKKKGDDSDSDFDLCPVQATLRSLPVQVAIGMTAQLTPLTAAAGL</sequence>
<keyword evidence="4" id="KW-1185">Reference proteome</keyword>
<name>A0A2S5B2S8_9BASI</name>
<evidence type="ECO:0000313" key="3">
    <source>
        <dbReference type="EMBL" id="POY71079.1"/>
    </source>
</evidence>
<gene>
    <name evidence="3" type="ORF">BMF94_5836</name>
</gene>
<dbReference type="Gene3D" id="3.40.30.10">
    <property type="entry name" value="Glutaredoxin"/>
    <property type="match status" value="1"/>
</dbReference>
<accession>A0A2S5B2S8</accession>
<dbReference type="EMBL" id="PJQD01000086">
    <property type="protein sequence ID" value="POY71079.1"/>
    <property type="molecule type" value="Genomic_DNA"/>
</dbReference>
<evidence type="ECO:0008006" key="5">
    <source>
        <dbReference type="Google" id="ProtNLM"/>
    </source>
</evidence>
<dbReference type="InterPro" id="IPR051498">
    <property type="entry name" value="Phosducin-like_chap/apop_reg"/>
</dbReference>
<dbReference type="SUPFAM" id="SSF52833">
    <property type="entry name" value="Thioredoxin-like"/>
    <property type="match status" value="1"/>
</dbReference>